<reference evidence="1 2" key="1">
    <citation type="submission" date="2024-03" db="EMBL/GenBank/DDBJ databases">
        <title>Novel species of the genus Variovorax.</title>
        <authorList>
            <person name="Liu Q."/>
            <person name="Xin Y.-H."/>
        </authorList>
    </citation>
    <scope>NUCLEOTIDE SEQUENCE [LARGE SCALE GENOMIC DNA]</scope>
    <source>
        <strain evidence="1 2">KACC 18900</strain>
    </source>
</reference>
<keyword evidence="2" id="KW-1185">Reference proteome</keyword>
<evidence type="ECO:0000313" key="2">
    <source>
        <dbReference type="Proteomes" id="UP001385892"/>
    </source>
</evidence>
<proteinExistence type="predicted"/>
<dbReference type="Gene3D" id="3.40.390.10">
    <property type="entry name" value="Collagenase (Catalytic Domain)"/>
    <property type="match status" value="1"/>
</dbReference>
<organism evidence="1 2">
    <name type="scientific">Variovorax rhizosphaerae</name>
    <dbReference type="NCBI Taxonomy" id="1836200"/>
    <lineage>
        <taxon>Bacteria</taxon>
        <taxon>Pseudomonadati</taxon>
        <taxon>Pseudomonadota</taxon>
        <taxon>Betaproteobacteria</taxon>
        <taxon>Burkholderiales</taxon>
        <taxon>Comamonadaceae</taxon>
        <taxon>Variovorax</taxon>
    </lineage>
</organism>
<gene>
    <name evidence="1" type="ORF">WKW82_01405</name>
</gene>
<sequence length="420" mass="45271">MAAVFDEAHPDPFIPQAFDLRGDYRWSVLSDAGRPLASRGYSTLFDEWQSTVVGAGEDVVAQFSESHVVPWFAGASVRFEKRVRGDAYRTLLEHALPAAAPTLEAAEREAPADRQVRQLHGAPGAPLSVLLVAEGYTADEAEAFFEKAAQVGRILLAAEPYRARADAIAVRALLVPSPASGIPATPDADRRLTNFSTSYGVFGMDRYLVATDLHRLRALTGGIAATTLIVLANAPHYGGSGIFNSNCCVAAGMTEEDLSYVLLHELGHSFGGLADEYFGSEVPYVFGADVTPWEPNVSVLDASGRVKWSSRIAPDTPVPTPWGHAEYLRLSTPPPVPESVIGEQSASRNQASAQSRRDTLAALLAQEPHAGLIGAFEGARYMARGLFRPEVDCRMFSRSAKFYCRICNETLIAGMALAMK</sequence>
<dbReference type="Gene3D" id="2.60.40.3250">
    <property type="entry name" value="Peptidase M64, N-terminal domain"/>
    <property type="match status" value="1"/>
</dbReference>
<protein>
    <submittedName>
        <fullName evidence="1">M64 family metallopeptidase</fullName>
    </submittedName>
</protein>
<dbReference type="InterPro" id="IPR019026">
    <property type="entry name" value="Peptidase_M64_IgA"/>
</dbReference>
<dbReference type="InterPro" id="IPR024079">
    <property type="entry name" value="MetalloPept_cat_dom_sf"/>
</dbReference>
<accession>A0ABU8WF30</accession>
<dbReference type="EMBL" id="JBBKZT010000001">
    <property type="protein sequence ID" value="MEJ8845287.1"/>
    <property type="molecule type" value="Genomic_DNA"/>
</dbReference>
<evidence type="ECO:0000313" key="1">
    <source>
        <dbReference type="EMBL" id="MEJ8845287.1"/>
    </source>
</evidence>
<comment type="caution">
    <text evidence="1">The sequence shown here is derived from an EMBL/GenBank/DDBJ whole genome shotgun (WGS) entry which is preliminary data.</text>
</comment>
<name>A0ABU8WF30_9BURK</name>
<dbReference type="Pfam" id="PF09471">
    <property type="entry name" value="Peptidase_M64"/>
    <property type="match status" value="1"/>
</dbReference>
<dbReference type="InterPro" id="IPR038171">
    <property type="entry name" value="M64_N_sf"/>
</dbReference>
<dbReference type="SUPFAM" id="SSF55486">
    <property type="entry name" value="Metalloproteases ('zincins'), catalytic domain"/>
    <property type="match status" value="1"/>
</dbReference>
<dbReference type="RefSeq" id="WP_340340462.1">
    <property type="nucleotide sequence ID" value="NZ_JBBKZT010000001.1"/>
</dbReference>
<dbReference type="Proteomes" id="UP001385892">
    <property type="component" value="Unassembled WGS sequence"/>
</dbReference>